<dbReference type="SUPFAM" id="SSF53448">
    <property type="entry name" value="Nucleotide-diphospho-sugar transferases"/>
    <property type="match status" value="1"/>
</dbReference>
<protein>
    <submittedName>
        <fullName evidence="11">Glycosyltransferase</fullName>
    </submittedName>
</protein>
<comment type="similarity">
    <text evidence="8">Belongs to the glycosyltransferase 2 family. GtrB subfamily.</text>
</comment>
<evidence type="ECO:0000256" key="4">
    <source>
        <dbReference type="ARBA" id="ARBA00022679"/>
    </source>
</evidence>
<keyword evidence="2" id="KW-1003">Cell membrane</keyword>
<keyword evidence="7 9" id="KW-0472">Membrane</keyword>
<dbReference type="CDD" id="cd04187">
    <property type="entry name" value="DPM1_like_bac"/>
    <property type="match status" value="1"/>
</dbReference>
<keyword evidence="6 9" id="KW-1133">Transmembrane helix</keyword>
<dbReference type="FunFam" id="3.90.550.10:FF:000079">
    <property type="entry name" value="Probable glycosyl transferase"/>
    <property type="match status" value="1"/>
</dbReference>
<dbReference type="InterPro" id="IPR050256">
    <property type="entry name" value="Glycosyltransferase_2"/>
</dbReference>
<keyword evidence="5 9" id="KW-0812">Transmembrane</keyword>
<evidence type="ECO:0000259" key="10">
    <source>
        <dbReference type="Pfam" id="PF00535"/>
    </source>
</evidence>
<evidence type="ECO:0000313" key="11">
    <source>
        <dbReference type="EMBL" id="OGI70402.1"/>
    </source>
</evidence>
<organism evidence="11 12">
    <name type="scientific">Candidatus Nomurabacteria bacterium RIFCSPHIGHO2_01_FULL_42_16</name>
    <dbReference type="NCBI Taxonomy" id="1801743"/>
    <lineage>
        <taxon>Bacteria</taxon>
        <taxon>Candidatus Nomuraibacteriota</taxon>
    </lineage>
</organism>
<evidence type="ECO:0000256" key="3">
    <source>
        <dbReference type="ARBA" id="ARBA00022676"/>
    </source>
</evidence>
<dbReference type="InterPro" id="IPR029044">
    <property type="entry name" value="Nucleotide-diphossugar_trans"/>
</dbReference>
<evidence type="ECO:0000256" key="7">
    <source>
        <dbReference type="ARBA" id="ARBA00023136"/>
    </source>
</evidence>
<evidence type="ECO:0000313" key="12">
    <source>
        <dbReference type="Proteomes" id="UP000178059"/>
    </source>
</evidence>
<reference evidence="11 12" key="1">
    <citation type="journal article" date="2016" name="Nat. Commun.">
        <title>Thousands of microbial genomes shed light on interconnected biogeochemical processes in an aquifer system.</title>
        <authorList>
            <person name="Anantharaman K."/>
            <person name="Brown C.T."/>
            <person name="Hug L.A."/>
            <person name="Sharon I."/>
            <person name="Castelle C.J."/>
            <person name="Probst A.J."/>
            <person name="Thomas B.C."/>
            <person name="Singh A."/>
            <person name="Wilkins M.J."/>
            <person name="Karaoz U."/>
            <person name="Brodie E.L."/>
            <person name="Williams K.H."/>
            <person name="Hubbard S.S."/>
            <person name="Banfield J.F."/>
        </authorList>
    </citation>
    <scope>NUCLEOTIDE SEQUENCE [LARGE SCALE GENOMIC DNA]</scope>
</reference>
<sequence>MKRISFVLPVYNEEQVIDDFYLAITKGVEKIIEDYHIEFIFINDGSSDKTEEKLTLLHKKDKRVSIINFSRNFGHQMAITAGIDFASGDAVIVMDSDLQDPPAVALELISKWEEGFDVVYGVRKTRKDSAFKQLTARLFYKLINMLSEVAIPQNAGDFRLMDKKVVAELRKFREQGRFMRGLVSLVGFRQTGVLFDRPNRYAGETKYPFKKMLKLSIDAVTSFSTVPLTLISRLGFIVSGLSFLGILYALLMKFFFPQVTVSGWTLLIIAIFFIGGVQMIMLGIVGTYIGKIYSEVKGRPLYIVSSIYSDSYDQDKTANKKAIRK</sequence>
<feature type="transmembrane region" description="Helical" evidence="9">
    <location>
        <begin position="234"/>
        <end position="256"/>
    </location>
</feature>
<evidence type="ECO:0000256" key="5">
    <source>
        <dbReference type="ARBA" id="ARBA00022692"/>
    </source>
</evidence>
<keyword evidence="3" id="KW-0328">Glycosyltransferase</keyword>
<dbReference type="Proteomes" id="UP000178059">
    <property type="component" value="Unassembled WGS sequence"/>
</dbReference>
<dbReference type="GO" id="GO:0005886">
    <property type="term" value="C:plasma membrane"/>
    <property type="evidence" value="ECO:0007669"/>
    <property type="project" value="UniProtKB-SubCell"/>
</dbReference>
<dbReference type="PANTHER" id="PTHR48090">
    <property type="entry name" value="UNDECAPRENYL-PHOSPHATE 4-DEOXY-4-FORMAMIDO-L-ARABINOSE TRANSFERASE-RELATED"/>
    <property type="match status" value="1"/>
</dbReference>
<dbReference type="PANTHER" id="PTHR48090:SF1">
    <property type="entry name" value="PROPHAGE BACTOPRENOL GLUCOSYL TRANSFERASE HOMOLOG"/>
    <property type="match status" value="1"/>
</dbReference>
<feature type="domain" description="Glycosyltransferase 2-like" evidence="10">
    <location>
        <begin position="5"/>
        <end position="169"/>
    </location>
</feature>
<keyword evidence="4 11" id="KW-0808">Transferase</keyword>
<accession>A0A1F6VLA4</accession>
<evidence type="ECO:0000256" key="8">
    <source>
        <dbReference type="ARBA" id="ARBA00038152"/>
    </source>
</evidence>
<dbReference type="InterPro" id="IPR001173">
    <property type="entry name" value="Glyco_trans_2-like"/>
</dbReference>
<evidence type="ECO:0000256" key="6">
    <source>
        <dbReference type="ARBA" id="ARBA00022989"/>
    </source>
</evidence>
<feature type="transmembrane region" description="Helical" evidence="9">
    <location>
        <begin position="262"/>
        <end position="289"/>
    </location>
</feature>
<evidence type="ECO:0000256" key="9">
    <source>
        <dbReference type="SAM" id="Phobius"/>
    </source>
</evidence>
<gene>
    <name evidence="11" type="ORF">A2824_02425</name>
</gene>
<proteinExistence type="inferred from homology"/>
<name>A0A1F6VLA4_9BACT</name>
<evidence type="ECO:0000256" key="1">
    <source>
        <dbReference type="ARBA" id="ARBA00004651"/>
    </source>
</evidence>
<dbReference type="GO" id="GO:0016757">
    <property type="term" value="F:glycosyltransferase activity"/>
    <property type="evidence" value="ECO:0007669"/>
    <property type="project" value="UniProtKB-KW"/>
</dbReference>
<dbReference type="AlphaFoldDB" id="A0A1F6VLA4"/>
<dbReference type="STRING" id="1801743.A2824_02425"/>
<comment type="caution">
    <text evidence="11">The sequence shown here is derived from an EMBL/GenBank/DDBJ whole genome shotgun (WGS) entry which is preliminary data.</text>
</comment>
<dbReference type="Gene3D" id="3.90.550.10">
    <property type="entry name" value="Spore Coat Polysaccharide Biosynthesis Protein SpsA, Chain A"/>
    <property type="match status" value="1"/>
</dbReference>
<comment type="subcellular location">
    <subcellularLocation>
        <location evidence="1">Cell membrane</location>
        <topology evidence="1">Multi-pass membrane protein</topology>
    </subcellularLocation>
</comment>
<dbReference type="EMBL" id="MFTT01000008">
    <property type="protein sequence ID" value="OGI70402.1"/>
    <property type="molecule type" value="Genomic_DNA"/>
</dbReference>
<evidence type="ECO:0000256" key="2">
    <source>
        <dbReference type="ARBA" id="ARBA00022475"/>
    </source>
</evidence>
<dbReference type="Pfam" id="PF00535">
    <property type="entry name" value="Glycos_transf_2"/>
    <property type="match status" value="1"/>
</dbReference>